<dbReference type="Proteomes" id="UP001519289">
    <property type="component" value="Unassembled WGS sequence"/>
</dbReference>
<dbReference type="InterPro" id="IPR036390">
    <property type="entry name" value="WH_DNA-bd_sf"/>
</dbReference>
<feature type="domain" description="HTH marR-type" evidence="1">
    <location>
        <begin position="1"/>
        <end position="136"/>
    </location>
</feature>
<comment type="caution">
    <text evidence="2">The sequence shown here is derived from an EMBL/GenBank/DDBJ whole genome shotgun (WGS) entry which is preliminary data.</text>
</comment>
<organism evidence="2 3">
    <name type="scientific">Symbiobacterium terraclitae</name>
    <dbReference type="NCBI Taxonomy" id="557451"/>
    <lineage>
        <taxon>Bacteria</taxon>
        <taxon>Bacillati</taxon>
        <taxon>Bacillota</taxon>
        <taxon>Clostridia</taxon>
        <taxon>Eubacteriales</taxon>
        <taxon>Symbiobacteriaceae</taxon>
        <taxon>Symbiobacterium</taxon>
    </lineage>
</organism>
<dbReference type="InterPro" id="IPR036388">
    <property type="entry name" value="WH-like_DNA-bd_sf"/>
</dbReference>
<gene>
    <name evidence="2" type="ORF">J2Z79_002145</name>
</gene>
<evidence type="ECO:0000313" key="2">
    <source>
        <dbReference type="EMBL" id="MBP2018730.1"/>
    </source>
</evidence>
<dbReference type="EMBL" id="JAGGLG010000016">
    <property type="protein sequence ID" value="MBP2018730.1"/>
    <property type="molecule type" value="Genomic_DNA"/>
</dbReference>
<proteinExistence type="predicted"/>
<dbReference type="GO" id="GO:0003677">
    <property type="term" value="F:DNA binding"/>
    <property type="evidence" value="ECO:0007669"/>
    <property type="project" value="UniProtKB-KW"/>
</dbReference>
<reference evidence="2 3" key="1">
    <citation type="submission" date="2021-03" db="EMBL/GenBank/DDBJ databases">
        <title>Genomic Encyclopedia of Type Strains, Phase IV (KMG-IV): sequencing the most valuable type-strain genomes for metagenomic binning, comparative biology and taxonomic classification.</title>
        <authorList>
            <person name="Goeker M."/>
        </authorList>
    </citation>
    <scope>NUCLEOTIDE SEQUENCE [LARGE SCALE GENOMIC DNA]</scope>
    <source>
        <strain evidence="2 3">DSM 27138</strain>
    </source>
</reference>
<dbReference type="PROSITE" id="PS50995">
    <property type="entry name" value="HTH_MARR_2"/>
    <property type="match status" value="1"/>
</dbReference>
<dbReference type="SUPFAM" id="SSF46785">
    <property type="entry name" value="Winged helix' DNA-binding domain"/>
    <property type="match status" value="1"/>
</dbReference>
<protein>
    <submittedName>
        <fullName evidence="2">DNA-binding MarR family transcriptional regulator</fullName>
    </submittedName>
</protein>
<keyword evidence="3" id="KW-1185">Reference proteome</keyword>
<accession>A0ABS4JT72</accession>
<sequence>MTTQTAAGLLRRVATLHEHLQRQGDLCCGGATLAQCTILTQLDRTGPVTQAELARGLGLDKGWISRSVDALVREGLLVKTPSASDRRAVVIDMTDAGRALCREVNANLDLLSERVLQRIPPEEREGVVHALRLLERALEEELSASRSCC</sequence>
<name>A0ABS4JT72_9FIRM</name>
<dbReference type="SMART" id="SM00347">
    <property type="entry name" value="HTH_MARR"/>
    <property type="match status" value="1"/>
</dbReference>
<dbReference type="PANTHER" id="PTHR33164:SF57">
    <property type="entry name" value="MARR-FAMILY TRANSCRIPTIONAL REGULATOR"/>
    <property type="match status" value="1"/>
</dbReference>
<evidence type="ECO:0000259" key="1">
    <source>
        <dbReference type="PROSITE" id="PS50995"/>
    </source>
</evidence>
<evidence type="ECO:0000313" key="3">
    <source>
        <dbReference type="Proteomes" id="UP001519289"/>
    </source>
</evidence>
<dbReference type="PRINTS" id="PR00598">
    <property type="entry name" value="HTHMARR"/>
</dbReference>
<dbReference type="InterPro" id="IPR000835">
    <property type="entry name" value="HTH_MarR-typ"/>
</dbReference>
<dbReference type="RefSeq" id="WP_209466851.1">
    <property type="nucleotide sequence ID" value="NZ_JAGGLG010000016.1"/>
</dbReference>
<dbReference type="PANTHER" id="PTHR33164">
    <property type="entry name" value="TRANSCRIPTIONAL REGULATOR, MARR FAMILY"/>
    <property type="match status" value="1"/>
</dbReference>
<dbReference type="InterPro" id="IPR039422">
    <property type="entry name" value="MarR/SlyA-like"/>
</dbReference>
<dbReference type="Gene3D" id="1.10.10.10">
    <property type="entry name" value="Winged helix-like DNA-binding domain superfamily/Winged helix DNA-binding domain"/>
    <property type="match status" value="1"/>
</dbReference>
<dbReference type="Pfam" id="PF12802">
    <property type="entry name" value="MarR_2"/>
    <property type="match status" value="1"/>
</dbReference>
<keyword evidence="2" id="KW-0238">DNA-binding</keyword>